<proteinExistence type="predicted"/>
<evidence type="ECO:0000313" key="3">
    <source>
        <dbReference type="EMBL" id="ODV63015.1"/>
    </source>
</evidence>
<dbReference type="EMBL" id="KV454476">
    <property type="protein sequence ID" value="ODV63015.1"/>
    <property type="molecule type" value="Genomic_DNA"/>
</dbReference>
<feature type="compositionally biased region" description="Polar residues" evidence="2">
    <location>
        <begin position="90"/>
        <end position="107"/>
    </location>
</feature>
<reference evidence="4" key="1">
    <citation type="submission" date="2016-05" db="EMBL/GenBank/DDBJ databases">
        <title>Comparative genomics of biotechnologically important yeasts.</title>
        <authorList>
            <consortium name="DOE Joint Genome Institute"/>
            <person name="Riley R."/>
            <person name="Haridas S."/>
            <person name="Wolfe K.H."/>
            <person name="Lopes M.R."/>
            <person name="Hittinger C.T."/>
            <person name="Goker M."/>
            <person name="Salamov A."/>
            <person name="Wisecaver J."/>
            <person name="Long T.M."/>
            <person name="Aerts A.L."/>
            <person name="Barry K."/>
            <person name="Choi C."/>
            <person name="Clum A."/>
            <person name="Coughlan A.Y."/>
            <person name="Deshpande S."/>
            <person name="Douglass A.P."/>
            <person name="Hanson S.J."/>
            <person name="Klenk H.-P."/>
            <person name="Labutti K."/>
            <person name="Lapidus A."/>
            <person name="Lindquist E."/>
            <person name="Lipzen A."/>
            <person name="Meier-Kolthoff J.P."/>
            <person name="Ohm R.A."/>
            <person name="Otillar R.P."/>
            <person name="Pangilinan J."/>
            <person name="Peng Y."/>
            <person name="Rokas A."/>
            <person name="Rosa C.A."/>
            <person name="Scheuner C."/>
            <person name="Sibirny A.A."/>
            <person name="Slot J.C."/>
            <person name="Stielow J.B."/>
            <person name="Sun H."/>
            <person name="Kurtzman C.P."/>
            <person name="Blackwell M."/>
            <person name="Grigoriev I.V."/>
            <person name="Jeffries T.W."/>
        </authorList>
    </citation>
    <scope>NUCLEOTIDE SEQUENCE [LARGE SCALE GENOMIC DNA]</scope>
    <source>
        <strain evidence="4">DSM 1968</strain>
    </source>
</reference>
<dbReference type="Proteomes" id="UP000095038">
    <property type="component" value="Unassembled WGS sequence"/>
</dbReference>
<evidence type="ECO:0000256" key="1">
    <source>
        <dbReference type="SAM" id="Coils"/>
    </source>
</evidence>
<feature type="coiled-coil region" evidence="1">
    <location>
        <begin position="133"/>
        <end position="215"/>
    </location>
</feature>
<evidence type="ECO:0000313" key="4">
    <source>
        <dbReference type="Proteomes" id="UP000095038"/>
    </source>
</evidence>
<protein>
    <submittedName>
        <fullName evidence="3">Uncharacterized protein</fullName>
    </submittedName>
</protein>
<keyword evidence="1" id="KW-0175">Coiled coil</keyword>
<accession>A0A1D2VN82</accession>
<gene>
    <name evidence="3" type="ORF">ASCRUDRAFT_79604</name>
</gene>
<dbReference type="AlphaFoldDB" id="A0A1D2VN82"/>
<keyword evidence="4" id="KW-1185">Reference proteome</keyword>
<dbReference type="InParanoid" id="A0A1D2VN82"/>
<sequence>MNDKNNNIVNNINTNIINGNVKQYDKILSNKNKKDNLDDLEIQKIVRKDIGNDIMSMIKNTIGAIGIKNNKITSNTLKFKTLGPRKRKNISSTKFKSHSSQNENNSGLSFIEDLSKDELNDEVLIDLIEKQEIQKLKDEEKKMDVRKREIEERKKKEQIEKVEQQRKIKKMKKEQQEMKKIERLKEIEIKKLNRKSKLEERKKERENLKQNNIKEILKYMDEVSMGELDENFKENVSNYNRDEYLKKIRKNNNKDEKSEDFNRIYNTKFKADDAYLTKEEEEEFYIKYYSRVSNETSKDSLKSKMLEPIIDFNIFNPSIGLKKSLPVNMIEHSKSMKRFNNIFYPKDKSKNKI</sequence>
<organism evidence="3 4">
    <name type="scientific">Ascoidea rubescens DSM 1968</name>
    <dbReference type="NCBI Taxonomy" id="1344418"/>
    <lineage>
        <taxon>Eukaryota</taxon>
        <taxon>Fungi</taxon>
        <taxon>Dikarya</taxon>
        <taxon>Ascomycota</taxon>
        <taxon>Saccharomycotina</taxon>
        <taxon>Saccharomycetes</taxon>
        <taxon>Ascoideaceae</taxon>
        <taxon>Ascoidea</taxon>
    </lineage>
</organism>
<feature type="region of interest" description="Disordered" evidence="2">
    <location>
        <begin position="83"/>
        <end position="107"/>
    </location>
</feature>
<name>A0A1D2VN82_9ASCO</name>
<evidence type="ECO:0000256" key="2">
    <source>
        <dbReference type="SAM" id="MobiDB-lite"/>
    </source>
</evidence>
<dbReference type="RefSeq" id="XP_020049322.1">
    <property type="nucleotide sequence ID" value="XM_020194399.1"/>
</dbReference>
<dbReference type="GeneID" id="30968035"/>